<comment type="catalytic activity">
    <reaction evidence="2">
        <text>2 GTP = 3',3'-c-di-GMP + 2 diphosphate</text>
        <dbReference type="Rhea" id="RHEA:24898"/>
        <dbReference type="ChEBI" id="CHEBI:33019"/>
        <dbReference type="ChEBI" id="CHEBI:37565"/>
        <dbReference type="ChEBI" id="CHEBI:58805"/>
        <dbReference type="EC" id="2.7.7.65"/>
    </reaction>
</comment>
<dbReference type="GO" id="GO:0005886">
    <property type="term" value="C:plasma membrane"/>
    <property type="evidence" value="ECO:0007669"/>
    <property type="project" value="TreeGrafter"/>
</dbReference>
<feature type="transmembrane region" description="Helical" evidence="3">
    <location>
        <begin position="157"/>
        <end position="182"/>
    </location>
</feature>
<feature type="transmembrane region" description="Helical" evidence="3">
    <location>
        <begin position="101"/>
        <end position="120"/>
    </location>
</feature>
<evidence type="ECO:0000256" key="3">
    <source>
        <dbReference type="SAM" id="Phobius"/>
    </source>
</evidence>
<dbReference type="InterPro" id="IPR050469">
    <property type="entry name" value="Diguanylate_Cyclase"/>
</dbReference>
<dbReference type="KEGG" id="mtw:CQW49_06710"/>
<dbReference type="CDD" id="cd01949">
    <property type="entry name" value="GGDEF"/>
    <property type="match status" value="1"/>
</dbReference>
<dbReference type="FunFam" id="3.30.70.270:FF:000001">
    <property type="entry name" value="Diguanylate cyclase domain protein"/>
    <property type="match status" value="1"/>
</dbReference>
<dbReference type="SMART" id="SM00267">
    <property type="entry name" value="GGDEF"/>
    <property type="match status" value="1"/>
</dbReference>
<dbReference type="SUPFAM" id="SSF55073">
    <property type="entry name" value="Nucleotide cyclase"/>
    <property type="match status" value="1"/>
</dbReference>
<evidence type="ECO:0000313" key="5">
    <source>
        <dbReference type="EMBL" id="ATQ70265.1"/>
    </source>
</evidence>
<name>A0A2D2D5M2_METT3</name>
<dbReference type="NCBIfam" id="TIGR00254">
    <property type="entry name" value="GGDEF"/>
    <property type="match status" value="1"/>
</dbReference>
<dbReference type="EMBL" id="CP023737">
    <property type="protein sequence ID" value="ATQ70265.1"/>
    <property type="molecule type" value="Genomic_DNA"/>
</dbReference>
<protein>
    <recommendedName>
        <fullName evidence="1">diguanylate cyclase</fullName>
        <ecNumber evidence="1">2.7.7.65</ecNumber>
    </recommendedName>
</protein>
<dbReference type="InterPro" id="IPR029787">
    <property type="entry name" value="Nucleotide_cyclase"/>
</dbReference>
<dbReference type="STRING" id="595536.GCA_000178815_03815"/>
<evidence type="ECO:0000313" key="6">
    <source>
        <dbReference type="Proteomes" id="UP000230709"/>
    </source>
</evidence>
<dbReference type="Gene3D" id="3.30.450.20">
    <property type="entry name" value="PAS domain"/>
    <property type="match status" value="1"/>
</dbReference>
<gene>
    <name evidence="5" type="ORF">CQW49_06710</name>
</gene>
<feature type="transmembrane region" description="Helical" evidence="3">
    <location>
        <begin position="517"/>
        <end position="536"/>
    </location>
</feature>
<feature type="transmembrane region" description="Helical" evidence="3">
    <location>
        <begin position="68"/>
        <end position="89"/>
    </location>
</feature>
<dbReference type="GO" id="GO:1902201">
    <property type="term" value="P:negative regulation of bacterial-type flagellum-dependent cell motility"/>
    <property type="evidence" value="ECO:0007669"/>
    <property type="project" value="TreeGrafter"/>
</dbReference>
<feature type="transmembrane region" description="Helical" evidence="3">
    <location>
        <begin position="12"/>
        <end position="31"/>
    </location>
</feature>
<keyword evidence="3" id="KW-0472">Membrane</keyword>
<keyword evidence="3" id="KW-1133">Transmembrane helix</keyword>
<feature type="transmembrane region" description="Helical" evidence="3">
    <location>
        <begin position="202"/>
        <end position="219"/>
    </location>
</feature>
<dbReference type="Gene3D" id="3.30.70.270">
    <property type="match status" value="1"/>
</dbReference>
<organism evidence="5 6">
    <name type="scientific">Methylosinus trichosporium (strain ATCC 35070 / NCIMB 11131 / UNIQEM 75 / OB3b)</name>
    <dbReference type="NCBI Taxonomy" id="595536"/>
    <lineage>
        <taxon>Bacteria</taxon>
        <taxon>Pseudomonadati</taxon>
        <taxon>Pseudomonadota</taxon>
        <taxon>Alphaproteobacteria</taxon>
        <taxon>Hyphomicrobiales</taxon>
        <taxon>Methylocystaceae</taxon>
        <taxon>Methylosinus</taxon>
    </lineage>
</organism>
<dbReference type="EC" id="2.7.7.65" evidence="1"/>
<keyword evidence="6" id="KW-1185">Reference proteome</keyword>
<reference evidence="6" key="1">
    <citation type="submission" date="2017-10" db="EMBL/GenBank/DDBJ databases">
        <title>Completed PacBio SMRT sequence of Methylosinus trichosporium OB3b reveals presence of a third large plasmid.</title>
        <authorList>
            <person name="Charles T.C."/>
            <person name="Lynch M.D.J."/>
            <person name="Heil J.R."/>
            <person name="Cheng J."/>
        </authorList>
    </citation>
    <scope>NUCLEOTIDE SEQUENCE [LARGE SCALE GENOMIC DNA]</scope>
    <source>
        <strain evidence="6">OB3b</strain>
    </source>
</reference>
<evidence type="ECO:0000256" key="1">
    <source>
        <dbReference type="ARBA" id="ARBA00012528"/>
    </source>
</evidence>
<dbReference type="Proteomes" id="UP000230709">
    <property type="component" value="Chromosome"/>
</dbReference>
<feature type="transmembrane region" description="Helical" evidence="3">
    <location>
        <begin position="126"/>
        <end position="145"/>
    </location>
</feature>
<dbReference type="PANTHER" id="PTHR45138">
    <property type="entry name" value="REGULATORY COMPONENTS OF SENSORY TRANSDUCTION SYSTEM"/>
    <property type="match status" value="1"/>
</dbReference>
<evidence type="ECO:0000256" key="2">
    <source>
        <dbReference type="ARBA" id="ARBA00034247"/>
    </source>
</evidence>
<accession>A0A2D2D5M2</accession>
<feature type="domain" description="GGDEF" evidence="4">
    <location>
        <begin position="594"/>
        <end position="723"/>
    </location>
</feature>
<feature type="transmembrane region" description="Helical" evidence="3">
    <location>
        <begin position="240"/>
        <end position="261"/>
    </location>
</feature>
<dbReference type="PANTHER" id="PTHR45138:SF9">
    <property type="entry name" value="DIGUANYLATE CYCLASE DGCM-RELATED"/>
    <property type="match status" value="1"/>
</dbReference>
<proteinExistence type="predicted"/>
<keyword evidence="3" id="KW-0812">Transmembrane</keyword>
<sequence>MATFLGEQLDFIYFFYGLAFMLLGAVCMSGAGGGAREESWTALGLFGYSHGCLEWMELFALVVGDDRYFALLRFVFLTVSFLFLLEFARLEWARLGHGIDVTIYAPLIFPVALVALWSGLPAANVVARYLIAFIGASAAACAVARRAQNLSGDGRRFLRFAAVGFALYSVAAGLVVGPAPFFPANELNARSFVAVTGTPIQLWRGLLGCWIAFSVWSIRQNQLALELASRRYTDYLRKQFGWTIAAMAAILLGGWALTNYLGKIYNHSVVMEARGDLALLASRLGSETDALDAMARTLAGTPSVRAALQTKGPSTDEEATSALELHVDASGAEIGMIMNRSGAVVAAAGRRAGMAEARDYARRGSFTEALSGASARCFVFDRTRGVIEYAAGEPIRNAVGDVVGVAQLVRTLADVEIDLIGFEHAYYLVDPDGVVAMTNRPDNMLRPMWPLDATQAEAAERRFGALRGRPMLKREFVDDIWTSVNDERQYLRRSFARGGGWSLVLATPTRELFASRVLGIIVTLLATTMTLIYLVGKERRLHDGIQMDKRLHLQELARDLGQQAVTDPLTGLFNRLRIDQALASEMARAGRYGDPLSLVLFDVDFFKAINDAHGHQAGDRALVRLADAARALVRRSDLLARWGGEEFILLTPGSDGAMARNAAEKLRAAVERLSFEDIGKITCSFGVTQYVDGDTAETMVRRADRALYLAKLNGRNRVESVLESDASSNG</sequence>
<dbReference type="GO" id="GO:0043709">
    <property type="term" value="P:cell adhesion involved in single-species biofilm formation"/>
    <property type="evidence" value="ECO:0007669"/>
    <property type="project" value="TreeGrafter"/>
</dbReference>
<dbReference type="Pfam" id="PF00990">
    <property type="entry name" value="GGDEF"/>
    <property type="match status" value="1"/>
</dbReference>
<dbReference type="InterPro" id="IPR000160">
    <property type="entry name" value="GGDEF_dom"/>
</dbReference>
<dbReference type="AlphaFoldDB" id="A0A2D2D5M2"/>
<dbReference type="InterPro" id="IPR043128">
    <property type="entry name" value="Rev_trsase/Diguanyl_cyclase"/>
</dbReference>
<evidence type="ECO:0000259" key="4">
    <source>
        <dbReference type="PROSITE" id="PS50887"/>
    </source>
</evidence>
<dbReference type="GO" id="GO:0052621">
    <property type="term" value="F:diguanylate cyclase activity"/>
    <property type="evidence" value="ECO:0007669"/>
    <property type="project" value="UniProtKB-EC"/>
</dbReference>
<dbReference type="PROSITE" id="PS50887">
    <property type="entry name" value="GGDEF"/>
    <property type="match status" value="1"/>
</dbReference>